<dbReference type="GO" id="GO:0006707">
    <property type="term" value="P:cholesterol catabolic process"/>
    <property type="evidence" value="ECO:0007669"/>
    <property type="project" value="TreeGrafter"/>
</dbReference>
<dbReference type="GO" id="GO:0008395">
    <property type="term" value="F:steroid hydroxylase activity"/>
    <property type="evidence" value="ECO:0007669"/>
    <property type="project" value="TreeGrafter"/>
</dbReference>
<keyword evidence="2" id="KW-0560">Oxidoreductase</keyword>
<dbReference type="RefSeq" id="WP_312897472.1">
    <property type="nucleotide sequence ID" value="NZ_JACHJV010000001.1"/>
</dbReference>
<proteinExistence type="inferred from homology"/>
<protein>
    <submittedName>
        <fullName evidence="3">Cytochrome P450</fullName>
    </submittedName>
</protein>
<dbReference type="SUPFAM" id="SSF48264">
    <property type="entry name" value="Cytochrome P450"/>
    <property type="match status" value="1"/>
</dbReference>
<dbReference type="PROSITE" id="PS00086">
    <property type="entry name" value="CYTOCHROME_P450"/>
    <property type="match status" value="1"/>
</dbReference>
<keyword evidence="4" id="KW-1185">Reference proteome</keyword>
<dbReference type="InterPro" id="IPR017972">
    <property type="entry name" value="Cyt_P450_CS"/>
</dbReference>
<dbReference type="Pfam" id="PF00067">
    <property type="entry name" value="p450"/>
    <property type="match status" value="1"/>
</dbReference>
<comment type="similarity">
    <text evidence="1 2">Belongs to the cytochrome P450 family.</text>
</comment>
<gene>
    <name evidence="3" type="ORF">FHR34_006141</name>
</gene>
<keyword evidence="2" id="KW-0349">Heme</keyword>
<accession>A0A7W7VYK6</accession>
<dbReference type="InterPro" id="IPR001128">
    <property type="entry name" value="Cyt_P450"/>
</dbReference>
<reference evidence="3 4" key="1">
    <citation type="submission" date="2020-08" db="EMBL/GenBank/DDBJ databases">
        <title>Sequencing the genomes of 1000 actinobacteria strains.</title>
        <authorList>
            <person name="Klenk H.-P."/>
        </authorList>
    </citation>
    <scope>NUCLEOTIDE SEQUENCE [LARGE SCALE GENOMIC DNA]</scope>
    <source>
        <strain evidence="3 4">DSM 41654</strain>
    </source>
</reference>
<evidence type="ECO:0000313" key="3">
    <source>
        <dbReference type="EMBL" id="MBB4927148.1"/>
    </source>
</evidence>
<dbReference type="Proteomes" id="UP000540506">
    <property type="component" value="Unassembled WGS sequence"/>
</dbReference>
<dbReference type="PRINTS" id="PR00385">
    <property type="entry name" value="P450"/>
</dbReference>
<dbReference type="CDD" id="cd11033">
    <property type="entry name" value="CYP142-like"/>
    <property type="match status" value="1"/>
</dbReference>
<dbReference type="GO" id="GO:0020037">
    <property type="term" value="F:heme binding"/>
    <property type="evidence" value="ECO:0007669"/>
    <property type="project" value="InterPro"/>
</dbReference>
<dbReference type="PANTHER" id="PTHR46696">
    <property type="entry name" value="P450, PUTATIVE (EUROFUNG)-RELATED"/>
    <property type="match status" value="1"/>
</dbReference>
<dbReference type="InterPro" id="IPR002397">
    <property type="entry name" value="Cyt_P450_B"/>
</dbReference>
<comment type="caution">
    <text evidence="3">The sequence shown here is derived from an EMBL/GenBank/DDBJ whole genome shotgun (WGS) entry which is preliminary data.</text>
</comment>
<dbReference type="GO" id="GO:0036199">
    <property type="term" value="F:cholest-4-en-3-one 26-monooxygenase activity"/>
    <property type="evidence" value="ECO:0007669"/>
    <property type="project" value="TreeGrafter"/>
</dbReference>
<dbReference type="AlphaFoldDB" id="A0A7W7VYK6"/>
<dbReference type="InterPro" id="IPR036396">
    <property type="entry name" value="Cyt_P450_sf"/>
</dbReference>
<keyword evidence="2" id="KW-0408">Iron</keyword>
<dbReference type="PRINTS" id="PR00359">
    <property type="entry name" value="BP450"/>
</dbReference>
<evidence type="ECO:0000313" key="4">
    <source>
        <dbReference type="Proteomes" id="UP000540506"/>
    </source>
</evidence>
<dbReference type="GO" id="GO:0005506">
    <property type="term" value="F:iron ion binding"/>
    <property type="evidence" value="ECO:0007669"/>
    <property type="project" value="InterPro"/>
</dbReference>
<sequence length="437" mass="48075">MTVDEVFNPDTYTVGVPYERLRALRATAAVCRIGEPAVGEWAAGPGYWAVLRHAEVKQVLRSPEDFSSFSGGTQLRDPDSPADLAFQRTMMLNQDPPAHGELRRLVAAAFTPRAVRELTAVIEERARELVAGVAARGAVDYVALAADLPVRTLAHLLGVPEQDRGLLVDWSNRVIGYQDAEYAHAAGADRAALSPIGRAALAHRPAELRGPDGRPVSPRSKAALADMFAYAHALAEHPAPGSVLARMRDGGLVGDAFETMFFLFAIAGNETLRNAIPGALHTLLQHPEQYRLLCERPELTDSAVEEMLRYWPPVMNFRRTATREIELGGQRIGAGDKVVVYYVSANRDERVFADPDRFDLTRTPNEHLSFGFGPHVCLGARLARLQMRALLRETVLRLPELTPDGPAVRLVSNFQNGLKRLPVRWRVQPEPLIAGRS</sequence>
<keyword evidence="2" id="KW-0479">Metal-binding</keyword>
<evidence type="ECO:0000256" key="1">
    <source>
        <dbReference type="ARBA" id="ARBA00010617"/>
    </source>
</evidence>
<dbReference type="Gene3D" id="1.10.630.10">
    <property type="entry name" value="Cytochrome P450"/>
    <property type="match status" value="1"/>
</dbReference>
<evidence type="ECO:0000256" key="2">
    <source>
        <dbReference type="RuleBase" id="RU000461"/>
    </source>
</evidence>
<keyword evidence="2" id="KW-0503">Monooxygenase</keyword>
<organism evidence="3 4">
    <name type="scientific">Kitasatospora kifunensis</name>
    <name type="common">Streptomyces kifunensis</name>
    <dbReference type="NCBI Taxonomy" id="58351"/>
    <lineage>
        <taxon>Bacteria</taxon>
        <taxon>Bacillati</taxon>
        <taxon>Actinomycetota</taxon>
        <taxon>Actinomycetes</taxon>
        <taxon>Kitasatosporales</taxon>
        <taxon>Streptomycetaceae</taxon>
        <taxon>Kitasatospora</taxon>
    </lineage>
</organism>
<dbReference type="PANTHER" id="PTHR46696:SF4">
    <property type="entry name" value="BIOTIN BIOSYNTHESIS CYTOCHROME P450"/>
    <property type="match status" value="1"/>
</dbReference>
<dbReference type="EMBL" id="JACHJV010000001">
    <property type="protein sequence ID" value="MBB4927148.1"/>
    <property type="molecule type" value="Genomic_DNA"/>
</dbReference>
<name>A0A7W7VYK6_KITKI</name>